<dbReference type="AlphaFoldDB" id="A0A9N9QNL7"/>
<dbReference type="Proteomes" id="UP001152799">
    <property type="component" value="Chromosome 9"/>
</dbReference>
<sequence length="183" mass="20223">MDPKLFLIIVIIVSSQIKLGYCCEESGNTTTYIPPGNMKFPYGDEYQMSCDVLENDTNLIICQDKIDIIPEYGRCPFPPADPEDMKLTNPYVKCPDFPQQPPPGLLPPPGISVVASEALCKSCDLQLTPDGVAVNLKCICCHDFPSLERSVNLIERDLVLTAYFVQIANYTSVIVTGQENVNT</sequence>
<protein>
    <submittedName>
        <fullName evidence="2">Uncharacterized protein</fullName>
    </submittedName>
</protein>
<evidence type="ECO:0000313" key="3">
    <source>
        <dbReference type="Proteomes" id="UP001152799"/>
    </source>
</evidence>
<name>A0A9N9QNL7_9CUCU</name>
<accession>A0A9N9QNL7</accession>
<gene>
    <name evidence="2" type="ORF">CEUTPL_LOCUS13698</name>
</gene>
<feature type="signal peptide" evidence="1">
    <location>
        <begin position="1"/>
        <end position="22"/>
    </location>
</feature>
<proteinExistence type="predicted"/>
<feature type="chain" id="PRO_5040370756" evidence="1">
    <location>
        <begin position="23"/>
        <end position="183"/>
    </location>
</feature>
<reference evidence="2" key="1">
    <citation type="submission" date="2022-01" db="EMBL/GenBank/DDBJ databases">
        <authorList>
            <person name="King R."/>
        </authorList>
    </citation>
    <scope>NUCLEOTIDE SEQUENCE</scope>
</reference>
<dbReference type="EMBL" id="OU892285">
    <property type="protein sequence ID" value="CAG9773301.1"/>
    <property type="molecule type" value="Genomic_DNA"/>
</dbReference>
<dbReference type="OrthoDB" id="6763215at2759"/>
<evidence type="ECO:0000256" key="1">
    <source>
        <dbReference type="SAM" id="SignalP"/>
    </source>
</evidence>
<keyword evidence="1" id="KW-0732">Signal</keyword>
<organism evidence="2 3">
    <name type="scientific">Ceutorhynchus assimilis</name>
    <name type="common">cabbage seed weevil</name>
    <dbReference type="NCBI Taxonomy" id="467358"/>
    <lineage>
        <taxon>Eukaryota</taxon>
        <taxon>Metazoa</taxon>
        <taxon>Ecdysozoa</taxon>
        <taxon>Arthropoda</taxon>
        <taxon>Hexapoda</taxon>
        <taxon>Insecta</taxon>
        <taxon>Pterygota</taxon>
        <taxon>Neoptera</taxon>
        <taxon>Endopterygota</taxon>
        <taxon>Coleoptera</taxon>
        <taxon>Polyphaga</taxon>
        <taxon>Cucujiformia</taxon>
        <taxon>Curculionidae</taxon>
        <taxon>Ceutorhynchinae</taxon>
        <taxon>Ceutorhynchus</taxon>
    </lineage>
</organism>
<evidence type="ECO:0000313" key="2">
    <source>
        <dbReference type="EMBL" id="CAG9773301.1"/>
    </source>
</evidence>
<keyword evidence="3" id="KW-1185">Reference proteome</keyword>